<evidence type="ECO:0000313" key="2">
    <source>
        <dbReference type="EMBL" id="KAJ7001054.1"/>
    </source>
</evidence>
<evidence type="ECO:0000256" key="1">
    <source>
        <dbReference type="SAM" id="Phobius"/>
    </source>
</evidence>
<feature type="transmembrane region" description="Helical" evidence="1">
    <location>
        <begin position="7"/>
        <end position="28"/>
    </location>
</feature>
<accession>A0AAD6R2C5</accession>
<name>A0AAD6R2C5_9ROSI</name>
<dbReference type="Proteomes" id="UP001164929">
    <property type="component" value="Chromosome 4"/>
</dbReference>
<dbReference type="EMBL" id="JAQIZT010000004">
    <property type="protein sequence ID" value="KAJ7001054.1"/>
    <property type="molecule type" value="Genomic_DNA"/>
</dbReference>
<organism evidence="2 3">
    <name type="scientific">Populus alba x Populus x berolinensis</name>
    <dbReference type="NCBI Taxonomy" id="444605"/>
    <lineage>
        <taxon>Eukaryota</taxon>
        <taxon>Viridiplantae</taxon>
        <taxon>Streptophyta</taxon>
        <taxon>Embryophyta</taxon>
        <taxon>Tracheophyta</taxon>
        <taxon>Spermatophyta</taxon>
        <taxon>Magnoliopsida</taxon>
        <taxon>eudicotyledons</taxon>
        <taxon>Gunneridae</taxon>
        <taxon>Pentapetalae</taxon>
        <taxon>rosids</taxon>
        <taxon>fabids</taxon>
        <taxon>Malpighiales</taxon>
        <taxon>Salicaceae</taxon>
        <taxon>Saliceae</taxon>
        <taxon>Populus</taxon>
    </lineage>
</organism>
<keyword evidence="1" id="KW-0812">Transmembrane</keyword>
<dbReference type="AlphaFoldDB" id="A0AAD6R2C5"/>
<keyword evidence="1" id="KW-0472">Membrane</keyword>
<gene>
    <name evidence="2" type="ORF">NC653_011479</name>
</gene>
<proteinExistence type="predicted"/>
<keyword evidence="1" id="KW-1133">Transmembrane helix</keyword>
<evidence type="ECO:0000313" key="3">
    <source>
        <dbReference type="Proteomes" id="UP001164929"/>
    </source>
</evidence>
<protein>
    <submittedName>
        <fullName evidence="2">Uncharacterized protein</fullName>
    </submittedName>
</protein>
<keyword evidence="3" id="KW-1185">Reference proteome</keyword>
<reference evidence="2 3" key="1">
    <citation type="journal article" date="2023" name="Mol. Ecol. Resour.">
        <title>Chromosome-level genome assembly of a triploid poplar Populus alba 'Berolinensis'.</title>
        <authorList>
            <person name="Chen S."/>
            <person name="Yu Y."/>
            <person name="Wang X."/>
            <person name="Wang S."/>
            <person name="Zhang T."/>
            <person name="Zhou Y."/>
            <person name="He R."/>
            <person name="Meng N."/>
            <person name="Wang Y."/>
            <person name="Liu W."/>
            <person name="Liu Z."/>
            <person name="Liu J."/>
            <person name="Guo Q."/>
            <person name="Huang H."/>
            <person name="Sederoff R.R."/>
            <person name="Wang G."/>
            <person name="Qu G."/>
            <person name="Chen S."/>
        </authorList>
    </citation>
    <scope>NUCLEOTIDE SEQUENCE [LARGE SCALE GENOMIC DNA]</scope>
    <source>
        <strain evidence="2">SC-2020</strain>
    </source>
</reference>
<sequence length="60" mass="7424">MAIWLWIFCYEQFFCLLLLLEVVCWLFWRKNEIVFSSNSKDPAWLRFTDLLHYLRFLSAS</sequence>
<comment type="caution">
    <text evidence="2">The sequence shown here is derived from an EMBL/GenBank/DDBJ whole genome shotgun (WGS) entry which is preliminary data.</text>
</comment>